<dbReference type="Pfam" id="PF16811">
    <property type="entry name" value="TAtT"/>
    <property type="match status" value="1"/>
</dbReference>
<sequence>MKTLFLRLSFIFLILQLGACSMAELTVKASMPMITGGITALNRETDLQLAEDSMPANIELMEGMLINAPDNEELRNYAAQAYYGYAYGFIEDNNPQRAANFYKRGLNHALYNLQQSGITQNILSGDLQTLQTELNSLDEDEIASLFWAASNWAKWIDHNRDKAEAIADLPKAVMLMQRVLELDETFYMAGAHLFFGVYNGSRSPMLGGNYERSEMHFERARKFNKKQLLIVDLLQAEYLDRQQFNQQAFHQRLTQIIDAPPTSNVDILLINNIAKRKAKILLKKESEWF</sequence>
<dbReference type="AlphaFoldDB" id="A0A3B0XNR7"/>
<gene>
    <name evidence="1" type="ORF">MNBD_GAMMA08-456</name>
</gene>
<proteinExistence type="predicted"/>
<accession>A0A3B0XNR7</accession>
<evidence type="ECO:0000313" key="1">
    <source>
        <dbReference type="EMBL" id="VAW64802.1"/>
    </source>
</evidence>
<dbReference type="SUPFAM" id="SSF48452">
    <property type="entry name" value="TPR-like"/>
    <property type="match status" value="1"/>
</dbReference>
<dbReference type="InterPro" id="IPR011990">
    <property type="entry name" value="TPR-like_helical_dom_sf"/>
</dbReference>
<reference evidence="1" key="1">
    <citation type="submission" date="2018-06" db="EMBL/GenBank/DDBJ databases">
        <authorList>
            <person name="Zhirakovskaya E."/>
        </authorList>
    </citation>
    <scope>NUCLEOTIDE SEQUENCE</scope>
</reference>
<name>A0A3B0XNR7_9ZZZZ</name>
<dbReference type="Gene3D" id="1.25.40.920">
    <property type="entry name" value="TRAP transporter T-component"/>
    <property type="match status" value="1"/>
</dbReference>
<dbReference type="InterPro" id="IPR038537">
    <property type="entry name" value="TatT_sf"/>
</dbReference>
<organism evidence="1">
    <name type="scientific">hydrothermal vent metagenome</name>
    <dbReference type="NCBI Taxonomy" id="652676"/>
    <lineage>
        <taxon>unclassified sequences</taxon>
        <taxon>metagenomes</taxon>
        <taxon>ecological metagenomes</taxon>
    </lineage>
</organism>
<protein>
    <submittedName>
        <fullName evidence="1">Uncharacterized protein</fullName>
    </submittedName>
</protein>
<dbReference type="InterPro" id="IPR031823">
    <property type="entry name" value="TatT"/>
</dbReference>
<dbReference type="EMBL" id="UOFH01000297">
    <property type="protein sequence ID" value="VAW64802.1"/>
    <property type="molecule type" value="Genomic_DNA"/>
</dbReference>